<feature type="transmembrane region" description="Helical" evidence="9">
    <location>
        <begin position="207"/>
        <end position="240"/>
    </location>
</feature>
<keyword evidence="11" id="KW-1185">Reference proteome</keyword>
<comment type="subcellular location">
    <subcellularLocation>
        <location evidence="1">Cell membrane</location>
        <topology evidence="1">Multi-pass membrane protein</topology>
    </subcellularLocation>
</comment>
<evidence type="ECO:0000313" key="11">
    <source>
        <dbReference type="Proteomes" id="UP000198583"/>
    </source>
</evidence>
<evidence type="ECO:0000256" key="8">
    <source>
        <dbReference type="ARBA" id="ARBA00023136"/>
    </source>
</evidence>
<gene>
    <name evidence="10" type="ORF">SAMN04488564_105269</name>
</gene>
<dbReference type="OrthoDB" id="9811533at2"/>
<dbReference type="InterPro" id="IPR004704">
    <property type="entry name" value="PTS_IID_man"/>
</dbReference>
<evidence type="ECO:0000256" key="5">
    <source>
        <dbReference type="ARBA" id="ARBA00022683"/>
    </source>
</evidence>
<keyword evidence="8 9" id="KW-0472">Membrane</keyword>
<evidence type="ECO:0000256" key="3">
    <source>
        <dbReference type="ARBA" id="ARBA00022475"/>
    </source>
</evidence>
<evidence type="ECO:0000256" key="7">
    <source>
        <dbReference type="ARBA" id="ARBA00022989"/>
    </source>
</evidence>
<dbReference type="Pfam" id="PF03609">
    <property type="entry name" value="EII-Sor"/>
    <property type="match status" value="1"/>
</dbReference>
<name>A0A1I6ES69_9PSEU</name>
<dbReference type="PANTHER" id="PTHR32502">
    <property type="entry name" value="N-ACETYLGALACTOSAMINE PERMEASE II COMPONENT-RELATED"/>
    <property type="match status" value="1"/>
</dbReference>
<feature type="transmembrane region" description="Helical" evidence="9">
    <location>
        <begin position="320"/>
        <end position="338"/>
    </location>
</feature>
<dbReference type="GO" id="GO:0009401">
    <property type="term" value="P:phosphoenolpyruvate-dependent sugar phosphotransferase system"/>
    <property type="evidence" value="ECO:0007669"/>
    <property type="project" value="UniProtKB-KW"/>
</dbReference>
<evidence type="ECO:0000313" key="10">
    <source>
        <dbReference type="EMBL" id="SFR20580.1"/>
    </source>
</evidence>
<evidence type="ECO:0000256" key="2">
    <source>
        <dbReference type="ARBA" id="ARBA00022448"/>
    </source>
</evidence>
<dbReference type="GO" id="GO:0005886">
    <property type="term" value="C:plasma membrane"/>
    <property type="evidence" value="ECO:0007669"/>
    <property type="project" value="UniProtKB-SubCell"/>
</dbReference>
<dbReference type="EMBL" id="FOYL01000005">
    <property type="protein sequence ID" value="SFR20580.1"/>
    <property type="molecule type" value="Genomic_DNA"/>
</dbReference>
<dbReference type="GO" id="GO:0016740">
    <property type="term" value="F:transferase activity"/>
    <property type="evidence" value="ECO:0007669"/>
    <property type="project" value="UniProtKB-KW"/>
</dbReference>
<dbReference type="Proteomes" id="UP000198583">
    <property type="component" value="Unassembled WGS sequence"/>
</dbReference>
<keyword evidence="6 9" id="KW-0812">Transmembrane</keyword>
<feature type="transmembrane region" description="Helical" evidence="9">
    <location>
        <begin position="179"/>
        <end position="200"/>
    </location>
</feature>
<reference evidence="11" key="1">
    <citation type="submission" date="2016-10" db="EMBL/GenBank/DDBJ databases">
        <authorList>
            <person name="Varghese N."/>
            <person name="Submissions S."/>
        </authorList>
    </citation>
    <scope>NUCLEOTIDE SEQUENCE [LARGE SCALE GENOMIC DNA]</scope>
    <source>
        <strain evidence="11">DSM 44232</strain>
    </source>
</reference>
<sequence length="535" mass="56799">MLVALALTLWAVICTYDVLGPFLIFAGRPLVAGSVAGLITGDPLLGMAIGATLELVALGVYQYGGATIPDYQTGAIVGTALAGSAAGPLSAQVAVGIAVALPAAVLLSTLDPVGKMITTGMVHRADRYAAAGDARGLARIHWLGLVPWCGVRAVPTFLAALTASSGVVENLTRGIPAGFVNGMTLAGALLPAVGFALLLSMMQLSKYWYLLLIGFVAFAYMDVPLLGIALLGVAIAFLVVGRSEQVPAPAEPVEESDVDRLLTDQDLKKAYRRYFWSSQVSWNYERMQGLGFAYAMEPVLRRLYPDAHDYALGLQRHMQFFNTSVLVGGPLILGSAIAMEEARSPESAESTKVALMGPLAGIGDTLVFALYNSIVFTIGASLALQGNWLGPAFAMVMVLVPYALVRRWQFRLAYREGKRLVARFAAGTLDRLSQGATVLGFVVLGGFIPLIVKVVTTLTYRQTTTVDGEQVTQTVPIQERLDDLLPHLLPVLVTAAAYLLLTKARLKPVLVIGIFVVVGVALGWLGWFAPAAPKS</sequence>
<feature type="transmembrane region" description="Helical" evidence="9">
    <location>
        <begin position="388"/>
        <end position="405"/>
    </location>
</feature>
<dbReference type="AlphaFoldDB" id="A0A1I6ES69"/>
<evidence type="ECO:0000256" key="4">
    <source>
        <dbReference type="ARBA" id="ARBA00022597"/>
    </source>
</evidence>
<dbReference type="InterPro" id="IPR050303">
    <property type="entry name" value="GatZ_KbaZ_carbometab"/>
</dbReference>
<dbReference type="PROSITE" id="PS51106">
    <property type="entry name" value="PTS_EIIC_TYPE_4"/>
    <property type="match status" value="1"/>
</dbReference>
<proteinExistence type="predicted"/>
<dbReference type="Pfam" id="PF03613">
    <property type="entry name" value="EIID-AGA"/>
    <property type="match status" value="1"/>
</dbReference>
<feature type="transmembrane region" description="Helical" evidence="9">
    <location>
        <begin position="508"/>
        <end position="529"/>
    </location>
</feature>
<keyword evidence="5" id="KW-0598">Phosphotransferase system</keyword>
<keyword evidence="4" id="KW-0762">Sugar transport</keyword>
<dbReference type="PROSITE" id="PS51108">
    <property type="entry name" value="PTS_EIID"/>
    <property type="match status" value="1"/>
</dbReference>
<feature type="transmembrane region" description="Helical" evidence="9">
    <location>
        <begin position="89"/>
        <end position="107"/>
    </location>
</feature>
<keyword evidence="10" id="KW-0808">Transferase</keyword>
<evidence type="ECO:0000256" key="9">
    <source>
        <dbReference type="SAM" id="Phobius"/>
    </source>
</evidence>
<keyword evidence="3" id="KW-1003">Cell membrane</keyword>
<keyword evidence="2" id="KW-0813">Transport</keyword>
<dbReference type="STRING" id="84724.SAMN04488564_105269"/>
<protein>
    <submittedName>
        <fullName evidence="10">Phosphotransferase system, mannose/fructose/N-acetylgalactosamine-specific component IID</fullName>
    </submittedName>
</protein>
<keyword evidence="7 9" id="KW-1133">Transmembrane helix</keyword>
<dbReference type="InterPro" id="IPR004700">
    <property type="entry name" value="PTS_IIC_man"/>
</dbReference>
<dbReference type="PANTHER" id="PTHR32502:SF23">
    <property type="entry name" value="TRANSPORT PROTEIN, PTS SYSTEM"/>
    <property type="match status" value="1"/>
</dbReference>
<feature type="transmembrane region" description="Helical" evidence="9">
    <location>
        <begin position="432"/>
        <end position="452"/>
    </location>
</feature>
<dbReference type="RefSeq" id="WP_093597083.1">
    <property type="nucleotide sequence ID" value="NZ_FOYL01000005.1"/>
</dbReference>
<accession>A0A1I6ES69</accession>
<feature type="transmembrane region" description="Helical" evidence="9">
    <location>
        <begin position="359"/>
        <end position="382"/>
    </location>
</feature>
<evidence type="ECO:0000256" key="1">
    <source>
        <dbReference type="ARBA" id="ARBA00004651"/>
    </source>
</evidence>
<evidence type="ECO:0000256" key="6">
    <source>
        <dbReference type="ARBA" id="ARBA00022692"/>
    </source>
</evidence>
<organism evidence="10 11">
    <name type="scientific">Lentzea waywayandensis</name>
    <dbReference type="NCBI Taxonomy" id="84724"/>
    <lineage>
        <taxon>Bacteria</taxon>
        <taxon>Bacillati</taxon>
        <taxon>Actinomycetota</taxon>
        <taxon>Actinomycetes</taxon>
        <taxon>Pseudonocardiales</taxon>
        <taxon>Pseudonocardiaceae</taxon>
        <taxon>Lentzea</taxon>
    </lineage>
</organism>